<dbReference type="OrthoDB" id="1721053at2759"/>
<keyword evidence="2" id="KW-1185">Reference proteome</keyword>
<protein>
    <submittedName>
        <fullName evidence="1">Uncharacterized protein</fullName>
    </submittedName>
</protein>
<evidence type="ECO:0000313" key="1">
    <source>
        <dbReference type="EMBL" id="RWR97785.1"/>
    </source>
</evidence>
<dbReference type="PANTHER" id="PTHR38146:SF9">
    <property type="entry name" value="UNKNOW PROTEIN"/>
    <property type="match status" value="1"/>
</dbReference>
<accession>A0A3S3PBR3</accession>
<sequence length="313" mass="34524">MSSPGGILNALATALHGSIRTAPSIHRLRLGLLGYLIPFAPLAFVSQCQCRPSRVLSPLVFFPISTHFTAPPEIPSAPTVLQLELADAYSSDTVIASSPGKEVHDPWAFYLHAALLRQAFAHCGKFPTAASRRSLGRVSVPVWLIILSDQLLIIALLLPHQLANQTQAPPRADSSFCSSAYGPGVRSQQYSHPYPLTSIPRASYPFSFDHGGGASQNRKTHIALGWDNQARTDDFHHVKVLQEEDFVQHVLFDTGRRRTRLGIVKKREEAEPSQDDTDQPLLLAPKILPFPKELELHLFSISIQEFLCVSTPF</sequence>
<comment type="caution">
    <text evidence="1">The sequence shown here is derived from an EMBL/GenBank/DDBJ whole genome shotgun (WGS) entry which is preliminary data.</text>
</comment>
<organism evidence="1 2">
    <name type="scientific">Cinnamomum micranthum f. kanehirae</name>
    <dbReference type="NCBI Taxonomy" id="337451"/>
    <lineage>
        <taxon>Eukaryota</taxon>
        <taxon>Viridiplantae</taxon>
        <taxon>Streptophyta</taxon>
        <taxon>Embryophyta</taxon>
        <taxon>Tracheophyta</taxon>
        <taxon>Spermatophyta</taxon>
        <taxon>Magnoliopsida</taxon>
        <taxon>Magnoliidae</taxon>
        <taxon>Laurales</taxon>
        <taxon>Lauraceae</taxon>
        <taxon>Cinnamomum</taxon>
    </lineage>
</organism>
<dbReference type="EMBL" id="QPKB01000048">
    <property type="protein sequence ID" value="RWR97785.1"/>
    <property type="molecule type" value="Genomic_DNA"/>
</dbReference>
<dbReference type="AlphaFoldDB" id="A0A3S3PBR3"/>
<dbReference type="Proteomes" id="UP000283530">
    <property type="component" value="Unassembled WGS sequence"/>
</dbReference>
<dbReference type="PANTHER" id="PTHR38146">
    <property type="entry name" value="30S RIBOSOMAL PROTEIN S12, CHLOROPLASTIC"/>
    <property type="match status" value="1"/>
</dbReference>
<proteinExistence type="predicted"/>
<gene>
    <name evidence="1" type="ORF">CKAN_02724100</name>
</gene>
<reference evidence="1 2" key="1">
    <citation type="journal article" date="2019" name="Nat. Plants">
        <title>Stout camphor tree genome fills gaps in understanding of flowering plant genome evolution.</title>
        <authorList>
            <person name="Chaw S.M."/>
            <person name="Liu Y.C."/>
            <person name="Wu Y.W."/>
            <person name="Wang H.Y."/>
            <person name="Lin C.I."/>
            <person name="Wu C.S."/>
            <person name="Ke H.M."/>
            <person name="Chang L.Y."/>
            <person name="Hsu C.Y."/>
            <person name="Yang H.T."/>
            <person name="Sudianto E."/>
            <person name="Hsu M.H."/>
            <person name="Wu K.P."/>
            <person name="Wang L.N."/>
            <person name="Leebens-Mack J.H."/>
            <person name="Tsai I.J."/>
        </authorList>
    </citation>
    <scope>NUCLEOTIDE SEQUENCE [LARGE SCALE GENOMIC DNA]</scope>
    <source>
        <strain evidence="2">cv. Chaw 1501</strain>
        <tissue evidence="1">Young leaves</tissue>
    </source>
</reference>
<evidence type="ECO:0000313" key="2">
    <source>
        <dbReference type="Proteomes" id="UP000283530"/>
    </source>
</evidence>
<name>A0A3S3PBR3_9MAGN</name>